<gene>
    <name evidence="1" type="ORF">M2280_005905</name>
</gene>
<dbReference type="EMBL" id="JARXVC010000025">
    <property type="protein sequence ID" value="MDH6284644.1"/>
    <property type="molecule type" value="Genomic_DNA"/>
</dbReference>
<keyword evidence="2" id="KW-1185">Reference proteome</keyword>
<dbReference type="RefSeq" id="WP_280763856.1">
    <property type="nucleotide sequence ID" value="NZ_JARXVC010000025.1"/>
</dbReference>
<protein>
    <submittedName>
        <fullName evidence="1">Uncharacterized protein</fullName>
    </submittedName>
</protein>
<reference evidence="1 2" key="1">
    <citation type="submission" date="2023-04" db="EMBL/GenBank/DDBJ databases">
        <title>Forest soil microbial communities from Buena Vista Peninsula, Colon Province, Panama.</title>
        <authorList>
            <person name="Bouskill N."/>
        </authorList>
    </citation>
    <scope>NUCLEOTIDE SEQUENCE [LARGE SCALE GENOMIC DNA]</scope>
    <source>
        <strain evidence="1 2">CFH S0262</strain>
    </source>
</reference>
<comment type="caution">
    <text evidence="1">The sequence shown here is derived from an EMBL/GenBank/DDBJ whole genome shotgun (WGS) entry which is preliminary data.</text>
</comment>
<accession>A0ABT6MK01</accession>
<organism evidence="1 2">
    <name type="scientific">Prescottella agglutinans</name>
    <dbReference type="NCBI Taxonomy" id="1644129"/>
    <lineage>
        <taxon>Bacteria</taxon>
        <taxon>Bacillati</taxon>
        <taxon>Actinomycetota</taxon>
        <taxon>Actinomycetes</taxon>
        <taxon>Mycobacteriales</taxon>
        <taxon>Nocardiaceae</taxon>
        <taxon>Prescottella</taxon>
    </lineage>
</organism>
<evidence type="ECO:0000313" key="2">
    <source>
        <dbReference type="Proteomes" id="UP001160334"/>
    </source>
</evidence>
<evidence type="ECO:0000313" key="1">
    <source>
        <dbReference type="EMBL" id="MDH6284644.1"/>
    </source>
</evidence>
<name>A0ABT6MK01_9NOCA</name>
<sequence>MIAETTETTDPGPKNPAYILAYNVLLSGVVDRVDNLHTKAIDLASDQEFCTGCNANWPCDTRRALMEFRGEVADLRRQGVFK</sequence>
<proteinExistence type="predicted"/>
<dbReference type="Proteomes" id="UP001160334">
    <property type="component" value="Unassembled WGS sequence"/>
</dbReference>